<dbReference type="AlphaFoldDB" id="A0A6H5HWI1"/>
<evidence type="ECO:0000313" key="2">
    <source>
        <dbReference type="EMBL" id="CAB0029414.1"/>
    </source>
</evidence>
<reference evidence="2 3" key="1">
    <citation type="submission" date="2020-02" db="EMBL/GenBank/DDBJ databases">
        <authorList>
            <person name="Ferguson B K."/>
        </authorList>
    </citation>
    <scope>NUCLEOTIDE SEQUENCE [LARGE SCALE GENOMIC DNA]</scope>
</reference>
<keyword evidence="3" id="KW-1185">Reference proteome</keyword>
<protein>
    <submittedName>
        <fullName evidence="2">Uncharacterized protein</fullName>
    </submittedName>
</protein>
<dbReference type="OrthoDB" id="10629889at2759"/>
<dbReference type="Proteomes" id="UP000479190">
    <property type="component" value="Unassembled WGS sequence"/>
</dbReference>
<proteinExistence type="predicted"/>
<dbReference type="EMBL" id="CADCXV010000313">
    <property type="protein sequence ID" value="CAB0029414.1"/>
    <property type="molecule type" value="Genomic_DNA"/>
</dbReference>
<feature type="coiled-coil region" evidence="1">
    <location>
        <begin position="141"/>
        <end position="183"/>
    </location>
</feature>
<accession>A0A6H5HWI1</accession>
<sequence length="284" mass="33404">MNLSGKYHGVHVYTHNLTRCRGCCCCCYNDESYYYNNSSRARALSSICRTTTTTTTTTTAMRFHAEAHLICRQLASLIYIYCSSLRRSFSLPFRRYVMVNEGRRKMCRGYDNLVKEMDNEEVFNEARLDLIVEIVSIWIYHQTEKDARKNEEREKEGEKKEMKKTLEEYVDNLLKKLDSKENSKKLGAIQCSGARGANINNKARLAPSVHTCFLRAIARAPMTRALLYRRICMCTRSALIGYRRRERYIIQHIICILWRERREKKRKRDRGWPSARAMTIAYTI</sequence>
<evidence type="ECO:0000313" key="3">
    <source>
        <dbReference type="Proteomes" id="UP000479190"/>
    </source>
</evidence>
<name>A0A6H5HWI1_9HYME</name>
<organism evidence="2 3">
    <name type="scientific">Trichogramma brassicae</name>
    <dbReference type="NCBI Taxonomy" id="86971"/>
    <lineage>
        <taxon>Eukaryota</taxon>
        <taxon>Metazoa</taxon>
        <taxon>Ecdysozoa</taxon>
        <taxon>Arthropoda</taxon>
        <taxon>Hexapoda</taxon>
        <taxon>Insecta</taxon>
        <taxon>Pterygota</taxon>
        <taxon>Neoptera</taxon>
        <taxon>Endopterygota</taxon>
        <taxon>Hymenoptera</taxon>
        <taxon>Apocrita</taxon>
        <taxon>Proctotrupomorpha</taxon>
        <taxon>Chalcidoidea</taxon>
        <taxon>Trichogrammatidae</taxon>
        <taxon>Trichogramma</taxon>
    </lineage>
</organism>
<gene>
    <name evidence="2" type="ORF">TBRA_LOCUS1451</name>
</gene>
<keyword evidence="1" id="KW-0175">Coiled coil</keyword>
<evidence type="ECO:0000256" key="1">
    <source>
        <dbReference type="SAM" id="Coils"/>
    </source>
</evidence>